<dbReference type="InterPro" id="IPR036388">
    <property type="entry name" value="WH-like_DNA-bd_sf"/>
</dbReference>
<feature type="domain" description="Transcriptional regulator HTH-type FeoC" evidence="1">
    <location>
        <begin position="2"/>
        <end position="48"/>
    </location>
</feature>
<dbReference type="Pfam" id="PF09012">
    <property type="entry name" value="FeoC"/>
    <property type="match status" value="1"/>
</dbReference>
<evidence type="ECO:0000259" key="1">
    <source>
        <dbReference type="Pfam" id="PF09012"/>
    </source>
</evidence>
<dbReference type="SUPFAM" id="SSF46785">
    <property type="entry name" value="Winged helix' DNA-binding domain"/>
    <property type="match status" value="1"/>
</dbReference>
<evidence type="ECO:0000313" key="3">
    <source>
        <dbReference type="Proteomes" id="UP001164748"/>
    </source>
</evidence>
<dbReference type="PROSITE" id="PS51257">
    <property type="entry name" value="PROKAR_LIPOPROTEIN"/>
    <property type="match status" value="1"/>
</dbReference>
<dbReference type="Gene3D" id="1.10.10.10">
    <property type="entry name" value="Winged helix-like DNA-binding domain superfamily/Winged helix DNA-binding domain"/>
    <property type="match status" value="1"/>
</dbReference>
<proteinExistence type="predicted"/>
<dbReference type="InterPro" id="IPR036390">
    <property type="entry name" value="WH_DNA-bd_sf"/>
</dbReference>
<organism evidence="2 3">
    <name type="scientific">Salinivibrio kushneri</name>
    <dbReference type="NCBI Taxonomy" id="1908198"/>
    <lineage>
        <taxon>Bacteria</taxon>
        <taxon>Pseudomonadati</taxon>
        <taxon>Pseudomonadota</taxon>
        <taxon>Gammaproteobacteria</taxon>
        <taxon>Vibrionales</taxon>
        <taxon>Vibrionaceae</taxon>
        <taxon>Salinivibrio</taxon>
    </lineage>
</organism>
<dbReference type="AlphaFoldDB" id="A0AA47LQK4"/>
<name>A0AA47LQK4_9GAMM</name>
<sequence length="73" mass="8107">MILQKLKASVSQAGVISCTDLAKQYGISPDGIDAMMATWVNRGDVVRQCVCHDQQTIQYRLAHKDEIQCLSII</sequence>
<dbReference type="Proteomes" id="UP001164748">
    <property type="component" value="Chromosome"/>
</dbReference>
<dbReference type="EMBL" id="CP114588">
    <property type="protein sequence ID" value="WBA07804.1"/>
    <property type="molecule type" value="Genomic_DNA"/>
</dbReference>
<accession>A0AA47LQK4</accession>
<reference evidence="2" key="1">
    <citation type="submission" date="2022-09" db="EMBL/GenBank/DDBJ databases">
        <authorList>
            <person name="Li Z.-J."/>
        </authorList>
    </citation>
    <scope>NUCLEOTIDE SEQUENCE</scope>
    <source>
        <strain evidence="2">TGB11</strain>
    </source>
</reference>
<evidence type="ECO:0000313" key="2">
    <source>
        <dbReference type="EMBL" id="WBA07804.1"/>
    </source>
</evidence>
<gene>
    <name evidence="2" type="ORF">N8M53_08060</name>
</gene>
<dbReference type="InterPro" id="IPR015102">
    <property type="entry name" value="Tscrpt_reg_HTH_FeoC"/>
</dbReference>
<protein>
    <submittedName>
        <fullName evidence="2">FeoC-like transcriptional regulator</fullName>
    </submittedName>
</protein>
<dbReference type="RefSeq" id="WP_269578398.1">
    <property type="nucleotide sequence ID" value="NZ_CP114588.1"/>
</dbReference>